<evidence type="ECO:0000313" key="4">
    <source>
        <dbReference type="Proteomes" id="UP001163878"/>
    </source>
</evidence>
<gene>
    <name evidence="3" type="ORF">OGH68_19225</name>
</gene>
<dbReference type="SUPFAM" id="SSF50370">
    <property type="entry name" value="Ricin B-like lectins"/>
    <property type="match status" value="1"/>
</dbReference>
<dbReference type="SMART" id="SM00458">
    <property type="entry name" value="RICIN"/>
    <property type="match status" value="1"/>
</dbReference>
<organism evidence="3 4">
    <name type="scientific">Streptomyces peucetius</name>
    <dbReference type="NCBI Taxonomy" id="1950"/>
    <lineage>
        <taxon>Bacteria</taxon>
        <taxon>Bacillati</taxon>
        <taxon>Actinomycetota</taxon>
        <taxon>Actinomycetes</taxon>
        <taxon>Kitasatosporales</taxon>
        <taxon>Streptomycetaceae</taxon>
        <taxon>Streptomyces</taxon>
    </lineage>
</organism>
<sequence>MSKLRHVAPDHADENPGLAALSDADLTERIRAGAPSAHPATQELRRRHMPALRTYAMLCARSTLAGNQLAAQAFDLATQEACRGIGPRGSWGHHLLMTLQRIGLRWATGSRRARLEPGFAAWLDDNTDRAAPGPPDPPGPRLAAASPMLTGFYGLPEQTRGVLWYATVDEEPDTTVGTFVGVPPGTVPDLRLKGQDALRRAWIQAYLEHGGDKRCQGFRRIIDAASRPDDGRRSNDLTLHLGECTRCARLMGELRRMSDTPRAVLAEGLLGWGGAAYAAGGPVRARHTPDSPIERWENRAALPAPTGSPRRRDRAVRGGARRPSLLTALAAVAAVAVAAGTWAATASDDSDRERDRGRARAEEPSRWEARPPAVLPTSAPSATATAKPSKKPSASPSAATSAPRTSAPAPEPPPPAPSKSGPPPPVPIAVGSGWAQVVNADSGLCLDVEDGVMADRTDVLTVPCDGTPTQRWRLEPVGLLRNSADPEYCLDSRGATDRGVGIWSCDSVEGGNGINLLFLVDSGGAVRPRIAPDFALEPLGGSGGTLDFDPADADRDQRWIARS</sequence>
<dbReference type="Proteomes" id="UP001163878">
    <property type="component" value="Chromosome"/>
</dbReference>
<protein>
    <submittedName>
        <fullName evidence="3">RICIN domain-containing protein</fullName>
    </submittedName>
</protein>
<feature type="compositionally biased region" description="Basic and acidic residues" evidence="1">
    <location>
        <begin position="349"/>
        <end position="369"/>
    </location>
</feature>
<dbReference type="RefSeq" id="WP_264245622.1">
    <property type="nucleotide sequence ID" value="NZ_CP107567.1"/>
</dbReference>
<dbReference type="EMBL" id="CP107567">
    <property type="protein sequence ID" value="UYQ63384.1"/>
    <property type="molecule type" value="Genomic_DNA"/>
</dbReference>
<evidence type="ECO:0000313" key="3">
    <source>
        <dbReference type="EMBL" id="UYQ63384.1"/>
    </source>
</evidence>
<accession>A0ABY6I9J9</accession>
<name>A0ABY6I9J9_STRPE</name>
<feature type="compositionally biased region" description="Low complexity" evidence="1">
    <location>
        <begin position="371"/>
        <end position="408"/>
    </location>
</feature>
<reference evidence="3" key="1">
    <citation type="submission" date="2022-10" db="EMBL/GenBank/DDBJ databases">
        <title>Cytochrome P450 Catalyzes Benzene Ring Formation in the Biosynthesis of Trialkyl-Substituted Aromatic Polyketides.</title>
        <authorList>
            <person name="Zhao E."/>
            <person name="Ge H."/>
        </authorList>
    </citation>
    <scope>NUCLEOTIDE SEQUENCE</scope>
    <source>
        <strain evidence="3">NA0869</strain>
    </source>
</reference>
<dbReference type="InterPro" id="IPR035992">
    <property type="entry name" value="Ricin_B-like_lectins"/>
</dbReference>
<feature type="compositionally biased region" description="Pro residues" evidence="1">
    <location>
        <begin position="409"/>
        <end position="427"/>
    </location>
</feature>
<evidence type="ECO:0000256" key="1">
    <source>
        <dbReference type="SAM" id="MobiDB-lite"/>
    </source>
</evidence>
<dbReference type="InterPro" id="IPR000772">
    <property type="entry name" value="Ricin_B_lectin"/>
</dbReference>
<feature type="region of interest" description="Disordered" evidence="1">
    <location>
        <begin position="342"/>
        <end position="428"/>
    </location>
</feature>
<proteinExistence type="predicted"/>
<keyword evidence="4" id="KW-1185">Reference proteome</keyword>
<dbReference type="Gene3D" id="2.80.10.50">
    <property type="match status" value="1"/>
</dbReference>
<evidence type="ECO:0000259" key="2">
    <source>
        <dbReference type="SMART" id="SM00458"/>
    </source>
</evidence>
<dbReference type="Pfam" id="PF00652">
    <property type="entry name" value="Ricin_B_lectin"/>
    <property type="match status" value="1"/>
</dbReference>
<feature type="domain" description="Ricin B lectin" evidence="2">
    <location>
        <begin position="431"/>
        <end position="562"/>
    </location>
</feature>
<feature type="region of interest" description="Disordered" evidence="1">
    <location>
        <begin position="298"/>
        <end position="319"/>
    </location>
</feature>
<dbReference type="PROSITE" id="PS50231">
    <property type="entry name" value="RICIN_B_LECTIN"/>
    <property type="match status" value="1"/>
</dbReference>